<organism evidence="1 2">
    <name type="scientific">Candidatus Scatenecus faecavium</name>
    <dbReference type="NCBI Taxonomy" id="2840915"/>
    <lineage>
        <taxon>Bacteria</taxon>
        <taxon>Candidatus Scatenecus</taxon>
    </lineage>
</organism>
<gene>
    <name evidence="1" type="ORF">IAD41_01915</name>
</gene>
<name>A0A9D1FUU7_9BACT</name>
<comment type="caution">
    <text evidence="1">The sequence shown here is derived from an EMBL/GenBank/DDBJ whole genome shotgun (WGS) entry which is preliminary data.</text>
</comment>
<reference evidence="1" key="2">
    <citation type="journal article" date="2021" name="PeerJ">
        <title>Extensive microbial diversity within the chicken gut microbiome revealed by metagenomics and culture.</title>
        <authorList>
            <person name="Gilroy R."/>
            <person name="Ravi A."/>
            <person name="Getino M."/>
            <person name="Pursley I."/>
            <person name="Horton D.L."/>
            <person name="Alikhan N.F."/>
            <person name="Baker D."/>
            <person name="Gharbi K."/>
            <person name="Hall N."/>
            <person name="Watson M."/>
            <person name="Adriaenssens E.M."/>
            <person name="Foster-Nyarko E."/>
            <person name="Jarju S."/>
            <person name="Secka A."/>
            <person name="Antonio M."/>
            <person name="Oren A."/>
            <person name="Chaudhuri R.R."/>
            <person name="La Ragione R."/>
            <person name="Hildebrand F."/>
            <person name="Pallen M.J."/>
        </authorList>
    </citation>
    <scope>NUCLEOTIDE SEQUENCE</scope>
    <source>
        <strain evidence="1">CHK152-2994</strain>
    </source>
</reference>
<feature type="non-terminal residue" evidence="1">
    <location>
        <position position="280"/>
    </location>
</feature>
<reference evidence="1" key="1">
    <citation type="submission" date="2020-10" db="EMBL/GenBank/DDBJ databases">
        <authorList>
            <person name="Gilroy R."/>
        </authorList>
    </citation>
    <scope>NUCLEOTIDE SEQUENCE</scope>
    <source>
        <strain evidence="1">CHK152-2994</strain>
    </source>
</reference>
<accession>A0A9D1FUU7</accession>
<dbReference type="EMBL" id="DVJO01000043">
    <property type="protein sequence ID" value="HIS82348.1"/>
    <property type="molecule type" value="Genomic_DNA"/>
</dbReference>
<evidence type="ECO:0000313" key="2">
    <source>
        <dbReference type="Proteomes" id="UP000824139"/>
    </source>
</evidence>
<dbReference type="Proteomes" id="UP000824139">
    <property type="component" value="Unassembled WGS sequence"/>
</dbReference>
<dbReference type="AlphaFoldDB" id="A0A9D1FUU7"/>
<evidence type="ECO:0000313" key="1">
    <source>
        <dbReference type="EMBL" id="HIS82348.1"/>
    </source>
</evidence>
<proteinExistence type="predicted"/>
<protein>
    <submittedName>
        <fullName evidence="1">Uncharacterized protein</fullName>
    </submittedName>
</protein>
<sequence length="280" mass="32632">MENILLKYFDDQIENPDYRKIKQQGFGKSIKSWISNGERYINVNNEILKITSCKTFHDFLFYFFEYKFDKNWLKDPKNINHPLSIWYHIKNEFISKQQVNTQGYYNAPCTGAIMALLRLSYNLYLLAHNVELQNSLIKRLKQVEQFQGAYYETYVASYLIYSGFKIEIEDESNGSKKHHDYIAIAKETGIKYAVEVKLCSRKNILGAAAGNDSFKSVGDHLHGALSKPTEDKRIIFIELNTGKNNWFKEVNEILNQKELTLTVNRNPAPSAYLFLTNTNY</sequence>